<evidence type="ECO:0000256" key="10">
    <source>
        <dbReference type="ARBA" id="ARBA00022781"/>
    </source>
</evidence>
<dbReference type="InterPro" id="IPR002379">
    <property type="entry name" value="ATPase_proteolipid_c-like_dom"/>
</dbReference>
<dbReference type="InterPro" id="IPR005953">
    <property type="entry name" value="ATP_synth_csu_bac/chlpt"/>
</dbReference>
<evidence type="ECO:0000259" key="19">
    <source>
        <dbReference type="Pfam" id="PF00137"/>
    </source>
</evidence>
<evidence type="ECO:0000256" key="7">
    <source>
        <dbReference type="ARBA" id="ARBA00022448"/>
    </source>
</evidence>
<keyword evidence="21" id="KW-1185">Reference proteome</keyword>
<dbReference type="Pfam" id="PF00137">
    <property type="entry name" value="ATP-synt_C"/>
    <property type="match status" value="1"/>
</dbReference>
<evidence type="ECO:0000256" key="3">
    <source>
        <dbReference type="ARBA" id="ARBA00004325"/>
    </source>
</evidence>
<keyword evidence="9" id="KW-0812">Transmembrane</keyword>
<comment type="function">
    <text evidence="1">This protein is one of the chains of the nonenzymatic membrane component (F0) of mitochondrial ATPase.</text>
</comment>
<dbReference type="CDD" id="cd18183">
    <property type="entry name" value="ATP-synt_Fo_c_ATPH"/>
    <property type="match status" value="1"/>
</dbReference>
<dbReference type="PROSITE" id="PS00605">
    <property type="entry name" value="ATPASE_C"/>
    <property type="match status" value="1"/>
</dbReference>
<keyword evidence="11" id="KW-1133">Transmembrane helix</keyword>
<evidence type="ECO:0000313" key="20">
    <source>
        <dbReference type="EMBL" id="MCD7471378.1"/>
    </source>
</evidence>
<evidence type="ECO:0000256" key="6">
    <source>
        <dbReference type="ARBA" id="ARBA00020939"/>
    </source>
</evidence>
<evidence type="ECO:0000256" key="18">
    <source>
        <dbReference type="RuleBase" id="RU004221"/>
    </source>
</evidence>
<evidence type="ECO:0000256" key="1">
    <source>
        <dbReference type="ARBA" id="ARBA00002351"/>
    </source>
</evidence>
<evidence type="ECO:0000256" key="14">
    <source>
        <dbReference type="ARBA" id="ARBA00023136"/>
    </source>
</evidence>
<dbReference type="PRINTS" id="PR00124">
    <property type="entry name" value="ATPASEC"/>
</dbReference>
<name>A0ABS8TKL8_DATST</name>
<keyword evidence="15" id="KW-0066">ATP synthesis</keyword>
<evidence type="ECO:0000256" key="4">
    <source>
        <dbReference type="ARBA" id="ARBA00006704"/>
    </source>
</evidence>
<evidence type="ECO:0000256" key="13">
    <source>
        <dbReference type="ARBA" id="ARBA00023121"/>
    </source>
</evidence>
<dbReference type="InterPro" id="IPR035921">
    <property type="entry name" value="F/V-ATP_Csub_sf"/>
</dbReference>
<evidence type="ECO:0000256" key="16">
    <source>
        <dbReference type="ARBA" id="ARBA00025198"/>
    </source>
</evidence>
<sequence>EELIMNPLIYATFVISAGLAVGLSSIGPRVGQGTVAGQAVEGIARQPEAEEKIRGTLLLSLAFMEALTIYGRVVAATPNPFRAQTSISATRCPPLFGSSSKGLLCNKRVMSTGTPMDFIINLMN</sequence>
<comment type="subcellular location">
    <subcellularLocation>
        <location evidence="2">Membrane</location>
        <topology evidence="2">Multi-pass membrane protein</topology>
    </subcellularLocation>
    <subcellularLocation>
        <location evidence="3">Mitochondrion membrane</location>
    </subcellularLocation>
</comment>
<feature type="non-terminal residue" evidence="20">
    <location>
        <position position="1"/>
    </location>
</feature>
<comment type="subunit">
    <text evidence="5">F-type ATPases have 2 components, CF(1) - the catalytic core - and CF(0) - the membrane proton channel. CF(1) has five subunits: alpha(3), beta(3), gamma(1), delta(1), epsilon(1). CF(0) has three main subunits: a, b and c.</text>
</comment>
<dbReference type="EMBL" id="JACEIK010001675">
    <property type="protein sequence ID" value="MCD7471378.1"/>
    <property type="molecule type" value="Genomic_DNA"/>
</dbReference>
<comment type="similarity">
    <text evidence="4 18">Belongs to the ATPase C chain family.</text>
</comment>
<evidence type="ECO:0000256" key="15">
    <source>
        <dbReference type="ARBA" id="ARBA00023310"/>
    </source>
</evidence>
<proteinExistence type="inferred from homology"/>
<organism evidence="20 21">
    <name type="scientific">Datura stramonium</name>
    <name type="common">Jimsonweed</name>
    <name type="synonym">Common thornapple</name>
    <dbReference type="NCBI Taxonomy" id="4076"/>
    <lineage>
        <taxon>Eukaryota</taxon>
        <taxon>Viridiplantae</taxon>
        <taxon>Streptophyta</taxon>
        <taxon>Embryophyta</taxon>
        <taxon>Tracheophyta</taxon>
        <taxon>Spermatophyta</taxon>
        <taxon>Magnoliopsida</taxon>
        <taxon>eudicotyledons</taxon>
        <taxon>Gunneridae</taxon>
        <taxon>Pentapetalae</taxon>
        <taxon>asterids</taxon>
        <taxon>lamiids</taxon>
        <taxon>Solanales</taxon>
        <taxon>Solanaceae</taxon>
        <taxon>Solanoideae</taxon>
        <taxon>Datureae</taxon>
        <taxon>Datura</taxon>
    </lineage>
</organism>
<gene>
    <name evidence="20" type="ORF">HAX54_011784</name>
</gene>
<reference evidence="20 21" key="1">
    <citation type="journal article" date="2021" name="BMC Genomics">
        <title>Datura genome reveals duplications of psychoactive alkaloid biosynthetic genes and high mutation rate following tissue culture.</title>
        <authorList>
            <person name="Rajewski A."/>
            <person name="Carter-House D."/>
            <person name="Stajich J."/>
            <person name="Litt A."/>
        </authorList>
    </citation>
    <scope>NUCLEOTIDE SEQUENCE [LARGE SCALE GENOMIC DNA]</scope>
    <source>
        <strain evidence="20">AR-01</strain>
    </source>
</reference>
<keyword evidence="8" id="KW-0138">CF(0)</keyword>
<comment type="function">
    <text evidence="16">F(1)F(0) ATP synthase produces ATP from ADP in the presence of a proton or sodium gradient. F-type ATPases consist of two structural domains, F(1) containing the extramembraneous catalytic core and F(0) containing the membrane proton channel, linked together by a central stalk and a peripheral stalk. During catalysis, ATP synthesis in the catalytic domain of F(1) is coupled via a rotary mechanism of the central stalk subunits to proton translocation.</text>
</comment>
<evidence type="ECO:0000313" key="21">
    <source>
        <dbReference type="Proteomes" id="UP000823775"/>
    </source>
</evidence>
<evidence type="ECO:0000256" key="17">
    <source>
        <dbReference type="ARBA" id="ARBA00032869"/>
    </source>
</evidence>
<evidence type="ECO:0000256" key="11">
    <source>
        <dbReference type="ARBA" id="ARBA00022989"/>
    </source>
</evidence>
<keyword evidence="13 18" id="KW-0446">Lipid-binding</keyword>
<dbReference type="InterPro" id="IPR038662">
    <property type="entry name" value="ATP_synth_F0_csu_sf"/>
</dbReference>
<dbReference type="PANTHER" id="PTHR10031">
    <property type="entry name" value="ATP SYNTHASE LIPID-BINDING PROTEIN, MITOCHONDRIAL"/>
    <property type="match status" value="1"/>
</dbReference>
<keyword evidence="12 18" id="KW-0406">Ion transport</keyword>
<dbReference type="NCBIfam" id="TIGR01260">
    <property type="entry name" value="ATP_synt_c"/>
    <property type="match status" value="1"/>
</dbReference>
<dbReference type="HAMAP" id="MF_01396">
    <property type="entry name" value="ATP_synth_c_bact"/>
    <property type="match status" value="1"/>
</dbReference>
<comment type="caution">
    <text evidence="20">The sequence shown here is derived from an EMBL/GenBank/DDBJ whole genome shotgun (WGS) entry which is preliminary data.</text>
</comment>
<keyword evidence="7 18" id="KW-0813">Transport</keyword>
<feature type="domain" description="V-ATPase proteolipid subunit C-like" evidence="19">
    <location>
        <begin position="15"/>
        <end position="75"/>
    </location>
</feature>
<evidence type="ECO:0000256" key="5">
    <source>
        <dbReference type="ARBA" id="ARBA00011648"/>
    </source>
</evidence>
<dbReference type="Gene3D" id="1.20.20.10">
    <property type="entry name" value="F1F0 ATP synthase subunit C"/>
    <property type="match status" value="1"/>
</dbReference>
<evidence type="ECO:0000256" key="8">
    <source>
        <dbReference type="ARBA" id="ARBA00022547"/>
    </source>
</evidence>
<dbReference type="PANTHER" id="PTHR10031:SF0">
    <property type="entry name" value="ATPASE PROTEIN 9"/>
    <property type="match status" value="1"/>
</dbReference>
<dbReference type="Proteomes" id="UP000823775">
    <property type="component" value="Unassembled WGS sequence"/>
</dbReference>
<evidence type="ECO:0000256" key="12">
    <source>
        <dbReference type="ARBA" id="ARBA00023065"/>
    </source>
</evidence>
<dbReference type="SUPFAM" id="SSF81333">
    <property type="entry name" value="F1F0 ATP synthase subunit C"/>
    <property type="match status" value="1"/>
</dbReference>
<keyword evidence="10 18" id="KW-0375">Hydrogen ion transport</keyword>
<dbReference type="InterPro" id="IPR020537">
    <property type="entry name" value="ATP_synth_F0_csu_DDCD_BS"/>
</dbReference>
<protein>
    <recommendedName>
        <fullName evidence="6">ATP synthase subunit C, plastid</fullName>
    </recommendedName>
    <alternativeName>
        <fullName evidence="17">ATP synthase F0 sector subunit C</fullName>
    </alternativeName>
</protein>
<evidence type="ECO:0000256" key="2">
    <source>
        <dbReference type="ARBA" id="ARBA00004141"/>
    </source>
</evidence>
<evidence type="ECO:0000256" key="9">
    <source>
        <dbReference type="ARBA" id="ARBA00022692"/>
    </source>
</evidence>
<dbReference type="InterPro" id="IPR000454">
    <property type="entry name" value="ATP_synth_F0_csu"/>
</dbReference>
<keyword evidence="14" id="KW-0472">Membrane</keyword>
<accession>A0ABS8TKL8</accession>